<evidence type="ECO:0000259" key="9">
    <source>
        <dbReference type="PROSITE" id="PS50893"/>
    </source>
</evidence>
<keyword evidence="11" id="KW-1185">Reference proteome</keyword>
<dbReference type="Pfam" id="PF19055">
    <property type="entry name" value="ABC2_membrane_7"/>
    <property type="match status" value="1"/>
</dbReference>
<dbReference type="AlphaFoldDB" id="A0A9W8EH99"/>
<name>A0A9W8EH99_9FUNG</name>
<dbReference type="PANTHER" id="PTHR48041:SF2">
    <property type="entry name" value="ATP-DEPENDENT PERMEASE-RELATED"/>
    <property type="match status" value="1"/>
</dbReference>
<evidence type="ECO:0000256" key="5">
    <source>
        <dbReference type="ARBA" id="ARBA00022840"/>
    </source>
</evidence>
<dbReference type="PROSITE" id="PS00211">
    <property type="entry name" value="ABC_TRANSPORTER_1"/>
    <property type="match status" value="1"/>
</dbReference>
<evidence type="ECO:0000256" key="1">
    <source>
        <dbReference type="ARBA" id="ARBA00004141"/>
    </source>
</evidence>
<dbReference type="InterPro" id="IPR017871">
    <property type="entry name" value="ABC_transporter-like_CS"/>
</dbReference>
<keyword evidence="4" id="KW-0547">Nucleotide-binding</keyword>
<feature type="region of interest" description="Disordered" evidence="8">
    <location>
        <begin position="131"/>
        <end position="155"/>
    </location>
</feature>
<gene>
    <name evidence="10" type="primary">ADP1</name>
    <name evidence="10" type="ORF">H4R26_003841</name>
</gene>
<sequence length="565" mass="61496">MTCRCIPGRFLCGNYGLDISSVLNEVEGPVDIKCHDDGFSNCFIRESVIKKTLTGLIGDDAINMMCSVGQCAHYSQLPDYQKATHETSKGNMLVGIATSLLTVYLVLKLIQKLVVAQDASSNIGIGVISPSSKSDKLESSDTNQPASATRKNSEIRSMMANTLKTTVVFRDISYTIPVQGPDFVSTSHHQDKQDNSHTRQDEEGNGFVQVLDKISGVVQSGEILAILGASGAGKSTLLDILSRREKCGSVSGKVQINDRDLIGDVTTEEFHRMSGYVDQQDLHVATATVYEAVMTSALLRLPRTMSVTAKEERVQEVLVELGLWSVRDSKIGKNGARGISGGEMRRVSIACELVTSPAIIFLDEPTSGLDAYNAYVVMDTLSKLARRYGRTIICTIHQPRTDIFSMFDQLIVLAAGQMCYSGPAADIAGYFQSIGHPVPEGYNIADFSIDLVQQATVSSATKSSFSSQQRASGKEKCKPTETAAFHASEKNEPSDDEWSQLLNPSELCLADKSSDMASQGKSPKLQSRTVSRKRAQFLVYNARVNLPEIVSKFTYPMTGMAATWI</sequence>
<evidence type="ECO:0000256" key="6">
    <source>
        <dbReference type="ARBA" id="ARBA00022989"/>
    </source>
</evidence>
<dbReference type="Proteomes" id="UP001150907">
    <property type="component" value="Unassembled WGS sequence"/>
</dbReference>
<keyword evidence="6" id="KW-1133">Transmembrane helix</keyword>
<dbReference type="OrthoDB" id="66620at2759"/>
<proteinExistence type="predicted"/>
<feature type="domain" description="ABC transporter" evidence="9">
    <location>
        <begin position="178"/>
        <end position="440"/>
    </location>
</feature>
<dbReference type="GO" id="GO:0140359">
    <property type="term" value="F:ABC-type transporter activity"/>
    <property type="evidence" value="ECO:0007669"/>
    <property type="project" value="InterPro"/>
</dbReference>
<dbReference type="GO" id="GO:0005524">
    <property type="term" value="F:ATP binding"/>
    <property type="evidence" value="ECO:0007669"/>
    <property type="project" value="UniProtKB-KW"/>
</dbReference>
<comment type="caution">
    <text evidence="10">The sequence shown here is derived from an EMBL/GenBank/DDBJ whole genome shotgun (WGS) entry which is preliminary data.</text>
</comment>
<feature type="region of interest" description="Disordered" evidence="8">
    <location>
        <begin position="183"/>
        <end position="202"/>
    </location>
</feature>
<dbReference type="SUPFAM" id="SSF52540">
    <property type="entry name" value="P-loop containing nucleoside triphosphate hydrolases"/>
    <property type="match status" value="1"/>
</dbReference>
<keyword evidence="7" id="KW-0472">Membrane</keyword>
<dbReference type="InterPro" id="IPR050352">
    <property type="entry name" value="ABCG_transporters"/>
</dbReference>
<dbReference type="CDD" id="cd03213">
    <property type="entry name" value="ABCG_EPDR"/>
    <property type="match status" value="1"/>
</dbReference>
<dbReference type="InterPro" id="IPR043926">
    <property type="entry name" value="ABCG_dom"/>
</dbReference>
<dbReference type="GO" id="GO:0016020">
    <property type="term" value="C:membrane"/>
    <property type="evidence" value="ECO:0007669"/>
    <property type="project" value="UniProtKB-SubCell"/>
</dbReference>
<accession>A0A9W8EH99</accession>
<evidence type="ECO:0000256" key="3">
    <source>
        <dbReference type="ARBA" id="ARBA00022692"/>
    </source>
</evidence>
<evidence type="ECO:0000313" key="10">
    <source>
        <dbReference type="EMBL" id="KAJ2001983.1"/>
    </source>
</evidence>
<dbReference type="PANTHER" id="PTHR48041">
    <property type="entry name" value="ABC TRANSPORTER G FAMILY MEMBER 28"/>
    <property type="match status" value="1"/>
</dbReference>
<dbReference type="EMBL" id="JANBQF010000345">
    <property type="protein sequence ID" value="KAJ2001983.1"/>
    <property type="molecule type" value="Genomic_DNA"/>
</dbReference>
<dbReference type="InterPro" id="IPR027417">
    <property type="entry name" value="P-loop_NTPase"/>
</dbReference>
<dbReference type="PROSITE" id="PS50893">
    <property type="entry name" value="ABC_TRANSPORTER_2"/>
    <property type="match status" value="1"/>
</dbReference>
<dbReference type="SMART" id="SM00382">
    <property type="entry name" value="AAA"/>
    <property type="match status" value="1"/>
</dbReference>
<feature type="non-terminal residue" evidence="10">
    <location>
        <position position="565"/>
    </location>
</feature>
<evidence type="ECO:0000256" key="2">
    <source>
        <dbReference type="ARBA" id="ARBA00022448"/>
    </source>
</evidence>
<keyword evidence="2" id="KW-0813">Transport</keyword>
<dbReference type="Pfam" id="PF00005">
    <property type="entry name" value="ABC_tran"/>
    <property type="match status" value="1"/>
</dbReference>
<reference evidence="10" key="1">
    <citation type="submission" date="2022-07" db="EMBL/GenBank/DDBJ databases">
        <title>Phylogenomic reconstructions and comparative analyses of Kickxellomycotina fungi.</title>
        <authorList>
            <person name="Reynolds N.K."/>
            <person name="Stajich J.E."/>
            <person name="Barry K."/>
            <person name="Grigoriev I.V."/>
            <person name="Crous P."/>
            <person name="Smith M.E."/>
        </authorList>
    </citation>
    <scope>NUCLEOTIDE SEQUENCE</scope>
    <source>
        <strain evidence="10">IMI 214461</strain>
    </source>
</reference>
<feature type="compositionally biased region" description="Basic and acidic residues" evidence="8">
    <location>
        <begin position="188"/>
        <end position="202"/>
    </location>
</feature>
<dbReference type="InterPro" id="IPR003439">
    <property type="entry name" value="ABC_transporter-like_ATP-bd"/>
</dbReference>
<dbReference type="GO" id="GO:0016887">
    <property type="term" value="F:ATP hydrolysis activity"/>
    <property type="evidence" value="ECO:0007669"/>
    <property type="project" value="InterPro"/>
</dbReference>
<keyword evidence="5" id="KW-0067">ATP-binding</keyword>
<evidence type="ECO:0000256" key="8">
    <source>
        <dbReference type="SAM" id="MobiDB-lite"/>
    </source>
</evidence>
<evidence type="ECO:0000256" key="7">
    <source>
        <dbReference type="ARBA" id="ARBA00023136"/>
    </source>
</evidence>
<dbReference type="InterPro" id="IPR003593">
    <property type="entry name" value="AAA+_ATPase"/>
</dbReference>
<evidence type="ECO:0000256" key="4">
    <source>
        <dbReference type="ARBA" id="ARBA00022741"/>
    </source>
</evidence>
<comment type="subcellular location">
    <subcellularLocation>
        <location evidence="1">Membrane</location>
        <topology evidence="1">Multi-pass membrane protein</topology>
    </subcellularLocation>
</comment>
<feature type="region of interest" description="Disordered" evidence="8">
    <location>
        <begin position="463"/>
        <end position="498"/>
    </location>
</feature>
<keyword evidence="3" id="KW-0812">Transmembrane</keyword>
<organism evidence="10 11">
    <name type="scientific">Coemansia thaxteri</name>
    <dbReference type="NCBI Taxonomy" id="2663907"/>
    <lineage>
        <taxon>Eukaryota</taxon>
        <taxon>Fungi</taxon>
        <taxon>Fungi incertae sedis</taxon>
        <taxon>Zoopagomycota</taxon>
        <taxon>Kickxellomycotina</taxon>
        <taxon>Kickxellomycetes</taxon>
        <taxon>Kickxellales</taxon>
        <taxon>Kickxellaceae</taxon>
        <taxon>Coemansia</taxon>
    </lineage>
</organism>
<dbReference type="Gene3D" id="3.40.50.300">
    <property type="entry name" value="P-loop containing nucleotide triphosphate hydrolases"/>
    <property type="match status" value="1"/>
</dbReference>
<protein>
    <submittedName>
        <fullName evidence="10">(ABC) transporter</fullName>
    </submittedName>
</protein>
<evidence type="ECO:0000313" key="11">
    <source>
        <dbReference type="Proteomes" id="UP001150907"/>
    </source>
</evidence>